<dbReference type="Gene3D" id="3.40.50.740">
    <property type="match status" value="1"/>
</dbReference>
<dbReference type="PANTHER" id="PTHR43742">
    <property type="entry name" value="TRIMETHYLAMINE-N-OXIDE REDUCTASE"/>
    <property type="match status" value="1"/>
</dbReference>
<protein>
    <submittedName>
        <fullName evidence="12">Molybdopterin-dependent oxidoreductase</fullName>
    </submittedName>
</protein>
<keyword evidence="6" id="KW-0732">Signal</keyword>
<dbReference type="Pfam" id="PF04879">
    <property type="entry name" value="Molybdop_Fe4S4"/>
    <property type="match status" value="1"/>
</dbReference>
<feature type="compositionally biased region" description="Low complexity" evidence="10">
    <location>
        <begin position="873"/>
        <end position="899"/>
    </location>
</feature>
<dbReference type="Gene3D" id="3.30.2070.10">
    <property type="entry name" value="Formate dehydrogenase/DMSO reductase"/>
    <property type="match status" value="1"/>
</dbReference>
<evidence type="ECO:0000256" key="9">
    <source>
        <dbReference type="ARBA" id="ARBA00023014"/>
    </source>
</evidence>
<evidence type="ECO:0000256" key="6">
    <source>
        <dbReference type="ARBA" id="ARBA00022729"/>
    </source>
</evidence>
<dbReference type="PANTHER" id="PTHR43742:SF9">
    <property type="entry name" value="TETRATHIONATE REDUCTASE SUBUNIT A"/>
    <property type="match status" value="1"/>
</dbReference>
<dbReference type="Proteomes" id="UP001054801">
    <property type="component" value="Chromosome"/>
</dbReference>
<comment type="similarity">
    <text evidence="2">Belongs to the prokaryotic molybdopterin-containing oxidoreductase family.</text>
</comment>
<dbReference type="PROSITE" id="PS51318">
    <property type="entry name" value="TAT"/>
    <property type="match status" value="1"/>
</dbReference>
<comment type="cofactor">
    <cofactor evidence="1">
        <name>Mo-bis(molybdopterin guanine dinucleotide)</name>
        <dbReference type="ChEBI" id="CHEBI:60539"/>
    </cofactor>
</comment>
<evidence type="ECO:0000256" key="3">
    <source>
        <dbReference type="ARBA" id="ARBA00022485"/>
    </source>
</evidence>
<feature type="region of interest" description="Disordered" evidence="10">
    <location>
        <begin position="866"/>
        <end position="906"/>
    </location>
</feature>
<sequence length="906" mass="100773">MLEMNRRTFLKVTGTTAAAVAVAPKLVGAMETELGGKDIDPVGAGERVGIPVTCHVCNIQDGAIAYVQDGRIVKLEGNPEHVSTRGRLCAKGNSGMWYTYDPDRITYPLKRVGARGEGKWKRITWDEALKEVAGKLDEAIKEDPNSVFLKYGRNRTGGAIDRFMHTLGSDSILNHTSVCESSKKVGLEPTWGPDIETPDFAHAKYILNFGSNILEAAYFHNPLSQRVMEGTVENKAKLVTFDVRLSNTAGRSDEWIPVFPATDGAIALAMGNVILSNDLQDSDFINTWTNVTVDELKAHYKQYTPEWASKLSGVPVETIERIAREFATTKPATLFTYRGPAKHLYGSYNEKACMMLPIMTGNIEKRGGYCMPRGMGWPQPEPQPPKPAKHAFMNAHHHPDYPLASHGTSHMLPYHIANGDVKVKVYFTYQDNPVYTNPGAQATWGKMFRDEKLIPYYVSMSPFMGEETALADLILPDCPYLERWEPESMPNSLHPWLGIRQPVIKPLGESRENRIILRDIIHTLDPDGSRGMKKYWEFADGEDYMRHHFDNVPKLKEDGGLDFLKKHGVWPIYGKLDGTGKIVDKTGREIEAEYGLHMKELSADEMLGAIVDPTAGTITKNGEAIGVQRNGKNYVGFSTPDRRLNVRVDGWAKYGFNPMPTFKQIPWHKDMQDDEMILTTYKINVHKQSRTAAVKWLAEIMHSNPAWMNSETGKKIGVKTGDLVRVESKVGYVVTKAYVFEGIHPKVIAIPTGFGHWEYGRLANLKHKEKAGGEYGAADDADLNNVWWDDRGVHANAMIPNVVDPIGGSQGWYDTVVKVTKAGPEDKYGDVKGDWDKHMEAYKESLRYAYTGDLHRTMHPEMAAWGGPDSVNQEAAHQAAPAPEKAPEAEAAPAEGAEAAAKEAAH</sequence>
<dbReference type="InterPro" id="IPR009010">
    <property type="entry name" value="Asp_de-COase-like_dom_sf"/>
</dbReference>
<dbReference type="InterPro" id="IPR006657">
    <property type="entry name" value="MoPterin_dinucl-bd_dom"/>
</dbReference>
<evidence type="ECO:0000313" key="12">
    <source>
        <dbReference type="EMBL" id="UJS26322.1"/>
    </source>
</evidence>
<reference evidence="12" key="1">
    <citation type="journal article" date="2022" name="Microorganisms">
        <title>Two New Species of Filamentous Sulfur Bacteria of the Genus Thiothrix, Thiothrix winogradskyi sp. nov. and 'Candidatus Thiothrix sulfatifontis' sp. nov.</title>
        <authorList>
            <person name="Ravin N.V."/>
            <person name="Rossetti S."/>
            <person name="Beletsky A.V."/>
            <person name="Kadnikov V.V."/>
            <person name="Rudenko T.S."/>
            <person name="Smolyakov D.D."/>
            <person name="Moskvitina M.I."/>
            <person name="Gureeva M.V."/>
            <person name="Mardanov A.V."/>
            <person name="Grabovich M.Y."/>
        </authorList>
    </citation>
    <scope>NUCLEOTIDE SEQUENCE</scope>
    <source>
        <strain evidence="12">CT3</strain>
    </source>
</reference>
<dbReference type="Pfam" id="PF01568">
    <property type="entry name" value="Molydop_binding"/>
    <property type="match status" value="1"/>
</dbReference>
<keyword evidence="8" id="KW-0408">Iron</keyword>
<evidence type="ECO:0000256" key="8">
    <source>
        <dbReference type="ARBA" id="ARBA00023004"/>
    </source>
</evidence>
<dbReference type="InterPro" id="IPR006656">
    <property type="entry name" value="Mopterin_OxRdtase"/>
</dbReference>
<evidence type="ECO:0000256" key="2">
    <source>
        <dbReference type="ARBA" id="ARBA00010312"/>
    </source>
</evidence>
<dbReference type="Gene3D" id="2.40.40.20">
    <property type="match status" value="1"/>
</dbReference>
<evidence type="ECO:0000256" key="1">
    <source>
        <dbReference type="ARBA" id="ARBA00001942"/>
    </source>
</evidence>
<gene>
    <name evidence="12" type="ORF">L2Y54_09860</name>
</gene>
<keyword evidence="5" id="KW-0479">Metal-binding</keyword>
<evidence type="ECO:0000256" key="10">
    <source>
        <dbReference type="SAM" id="MobiDB-lite"/>
    </source>
</evidence>
<evidence type="ECO:0000256" key="4">
    <source>
        <dbReference type="ARBA" id="ARBA00022505"/>
    </source>
</evidence>
<evidence type="ECO:0000313" key="13">
    <source>
        <dbReference type="Proteomes" id="UP001054801"/>
    </source>
</evidence>
<organism evidence="12 13">
    <name type="scientific">Thiothrix winogradskyi</name>
    <dbReference type="NCBI Taxonomy" id="96472"/>
    <lineage>
        <taxon>Bacteria</taxon>
        <taxon>Pseudomonadati</taxon>
        <taxon>Pseudomonadota</taxon>
        <taxon>Gammaproteobacteria</taxon>
        <taxon>Thiotrichales</taxon>
        <taxon>Thiotrichaceae</taxon>
        <taxon>Thiothrix</taxon>
    </lineage>
</organism>
<dbReference type="SUPFAM" id="SSF50692">
    <property type="entry name" value="ADC-like"/>
    <property type="match status" value="1"/>
</dbReference>
<accession>A0ABY3T4Z8</accession>
<dbReference type="Gene3D" id="3.40.228.10">
    <property type="entry name" value="Dimethylsulfoxide Reductase, domain 2"/>
    <property type="match status" value="1"/>
</dbReference>
<dbReference type="PROSITE" id="PS51669">
    <property type="entry name" value="4FE4S_MOW_BIS_MGD"/>
    <property type="match status" value="1"/>
</dbReference>
<dbReference type="CDD" id="cd02780">
    <property type="entry name" value="MopB_CT_Tetrathionate_Arsenate-R"/>
    <property type="match status" value="1"/>
</dbReference>
<keyword evidence="4" id="KW-0500">Molybdenum</keyword>
<evidence type="ECO:0000256" key="7">
    <source>
        <dbReference type="ARBA" id="ARBA00023002"/>
    </source>
</evidence>
<keyword evidence="3" id="KW-0004">4Fe-4S</keyword>
<keyword evidence="9" id="KW-0411">Iron-sulfur</keyword>
<proteinExistence type="inferred from homology"/>
<dbReference type="Gene3D" id="2.20.25.90">
    <property type="entry name" value="ADC-like domains"/>
    <property type="match status" value="1"/>
</dbReference>
<dbReference type="RefSeq" id="WP_236501699.1">
    <property type="nucleotide sequence ID" value="NZ_CP091244.1"/>
</dbReference>
<evidence type="ECO:0000259" key="11">
    <source>
        <dbReference type="PROSITE" id="PS51669"/>
    </source>
</evidence>
<dbReference type="SMART" id="SM00926">
    <property type="entry name" value="Molybdop_Fe4S4"/>
    <property type="match status" value="1"/>
</dbReference>
<name>A0ABY3T4Z8_9GAMM</name>
<dbReference type="Pfam" id="PF00384">
    <property type="entry name" value="Molybdopterin"/>
    <property type="match status" value="1"/>
</dbReference>
<dbReference type="InterPro" id="IPR037946">
    <property type="entry name" value="MopB_CT_Tetrathionate"/>
</dbReference>
<feature type="domain" description="4Fe-4S Mo/W bis-MGD-type" evidence="11">
    <location>
        <begin position="46"/>
        <end position="103"/>
    </location>
</feature>
<dbReference type="EMBL" id="CP091244">
    <property type="protein sequence ID" value="UJS26322.1"/>
    <property type="molecule type" value="Genomic_DNA"/>
</dbReference>
<keyword evidence="13" id="KW-1185">Reference proteome</keyword>
<keyword evidence="7" id="KW-0560">Oxidoreductase</keyword>
<dbReference type="InterPro" id="IPR006963">
    <property type="entry name" value="Mopterin_OxRdtase_4Fe-4S_dom"/>
</dbReference>
<evidence type="ECO:0000256" key="5">
    <source>
        <dbReference type="ARBA" id="ARBA00022723"/>
    </source>
</evidence>
<dbReference type="InterPro" id="IPR006311">
    <property type="entry name" value="TAT_signal"/>
</dbReference>
<dbReference type="InterPro" id="IPR050612">
    <property type="entry name" value="Prok_Mopterin_Oxidored"/>
</dbReference>
<dbReference type="SUPFAM" id="SSF53706">
    <property type="entry name" value="Formate dehydrogenase/DMSO reductase, domains 1-3"/>
    <property type="match status" value="1"/>
</dbReference>